<dbReference type="GeneID" id="93510666"/>
<sequence>MKSTIFIFLLLVTMSCQNSERKQIEQLVKEWTDREILLPEGPVFTRFATDTNPTCQIQGNRICGFGGLHQLQAPVTQMEGPDQRGGFIE</sequence>
<dbReference type="RefSeq" id="WP_049764364.1">
    <property type="nucleotide sequence ID" value="NZ_CAXSLB010000007.1"/>
</dbReference>
<protein>
    <submittedName>
        <fullName evidence="1">Uncharacterized protein</fullName>
    </submittedName>
</protein>
<proteinExistence type="predicted"/>
<organism evidence="1 2">
    <name type="scientific">Phocaeicola vulgatus</name>
    <name type="common">Bacteroides vulgatus</name>
    <dbReference type="NCBI Taxonomy" id="821"/>
    <lineage>
        <taxon>Bacteria</taxon>
        <taxon>Pseudomonadati</taxon>
        <taxon>Bacteroidota</taxon>
        <taxon>Bacteroidia</taxon>
        <taxon>Bacteroidales</taxon>
        <taxon>Bacteroidaceae</taxon>
        <taxon>Phocaeicola</taxon>
    </lineage>
</organism>
<dbReference type="EMBL" id="CYZI01000038">
    <property type="protein sequence ID" value="CUP26528.1"/>
    <property type="molecule type" value="Genomic_DNA"/>
</dbReference>
<reference evidence="1 2" key="1">
    <citation type="submission" date="2015-09" db="EMBL/GenBank/DDBJ databases">
        <authorList>
            <consortium name="Pathogen Informatics"/>
        </authorList>
    </citation>
    <scope>NUCLEOTIDE SEQUENCE [LARGE SCALE GENOMIC DNA]</scope>
    <source>
        <strain evidence="1 2">2789STDY5834842</strain>
    </source>
</reference>
<accession>A0A174LX42</accession>
<dbReference type="PROSITE" id="PS51257">
    <property type="entry name" value="PROKAR_LIPOPROTEIN"/>
    <property type="match status" value="1"/>
</dbReference>
<name>A0A174LX42_PHOVU</name>
<dbReference type="AlphaFoldDB" id="A0A174LX42"/>
<evidence type="ECO:0000313" key="1">
    <source>
        <dbReference type="EMBL" id="CUP26528.1"/>
    </source>
</evidence>
<gene>
    <name evidence="1" type="ORF">ERS852457_03771</name>
</gene>
<evidence type="ECO:0000313" key="2">
    <source>
        <dbReference type="Proteomes" id="UP000095333"/>
    </source>
</evidence>
<dbReference type="Proteomes" id="UP000095333">
    <property type="component" value="Unassembled WGS sequence"/>
</dbReference>